<dbReference type="SUPFAM" id="SSF64307">
    <property type="entry name" value="SirA-like"/>
    <property type="match status" value="1"/>
</dbReference>
<proteinExistence type="predicted"/>
<keyword evidence="6" id="KW-0411">Iron-sulfur</keyword>
<keyword evidence="1" id="KW-0004">4Fe-4S</keyword>
<evidence type="ECO:0000256" key="6">
    <source>
        <dbReference type="ARBA" id="ARBA00023014"/>
    </source>
</evidence>
<evidence type="ECO:0000256" key="2">
    <source>
        <dbReference type="ARBA" id="ARBA00022617"/>
    </source>
</evidence>
<accession>A0A1F4Q554</accession>
<keyword evidence="5" id="KW-0408">Iron</keyword>
<feature type="domain" description="UPF0033" evidence="8">
    <location>
        <begin position="678"/>
        <end position="744"/>
    </location>
</feature>
<reference evidence="10 11" key="1">
    <citation type="journal article" date="2016" name="Nat. Commun.">
        <title>Thousands of microbial genomes shed light on interconnected biogeochemical processes in an aquifer system.</title>
        <authorList>
            <person name="Anantharaman K."/>
            <person name="Brown C.T."/>
            <person name="Hug L.A."/>
            <person name="Sharon I."/>
            <person name="Castelle C.J."/>
            <person name="Probst A.J."/>
            <person name="Thomas B.C."/>
            <person name="Singh A."/>
            <person name="Wilkins M.J."/>
            <person name="Karaoz U."/>
            <person name="Brodie E.L."/>
            <person name="Williams K.H."/>
            <person name="Hubbard S.S."/>
            <person name="Banfield J.F."/>
        </authorList>
    </citation>
    <scope>NUCLEOTIDE SEQUENCE [LARGE SCALE GENOMIC DNA]</scope>
</reference>
<keyword evidence="3" id="KW-0479">Metal-binding</keyword>
<evidence type="ECO:0000313" key="10">
    <source>
        <dbReference type="EMBL" id="OGB90990.1"/>
    </source>
</evidence>
<dbReference type="SUPFAM" id="SSF55124">
    <property type="entry name" value="Nitrite/Sulfite reductase N-terminal domain-like"/>
    <property type="match status" value="2"/>
</dbReference>
<dbReference type="Gene3D" id="3.30.413.10">
    <property type="entry name" value="Sulfite Reductase Hemoprotein, domain 1"/>
    <property type="match status" value="2"/>
</dbReference>
<dbReference type="PROSITE" id="PS00365">
    <property type="entry name" value="NIR_SIR"/>
    <property type="match status" value="1"/>
</dbReference>
<gene>
    <name evidence="10" type="ORF">A2625_06835</name>
</gene>
<dbReference type="PANTHER" id="PTHR32439">
    <property type="entry name" value="FERREDOXIN--NITRITE REDUCTASE, CHLOROPLASTIC"/>
    <property type="match status" value="1"/>
</dbReference>
<evidence type="ECO:0000313" key="11">
    <source>
        <dbReference type="Proteomes" id="UP000178724"/>
    </source>
</evidence>
<evidence type="ECO:0000256" key="5">
    <source>
        <dbReference type="ARBA" id="ARBA00023004"/>
    </source>
</evidence>
<dbReference type="Gene3D" id="3.30.110.40">
    <property type="entry name" value="TusA-like domain"/>
    <property type="match status" value="1"/>
</dbReference>
<name>A0A1F4Q554_UNCSA</name>
<keyword evidence="4" id="KW-0560">Oxidoreductase</keyword>
<dbReference type="Pfam" id="PF01206">
    <property type="entry name" value="TusA"/>
    <property type="match status" value="1"/>
</dbReference>
<evidence type="ECO:0008006" key="12">
    <source>
        <dbReference type="Google" id="ProtNLM"/>
    </source>
</evidence>
<evidence type="ECO:0000259" key="7">
    <source>
        <dbReference type="Pfam" id="PF01077"/>
    </source>
</evidence>
<dbReference type="InterPro" id="IPR051329">
    <property type="entry name" value="NIR_SIR_4Fe-4S"/>
</dbReference>
<protein>
    <recommendedName>
        <fullName evidence="12">Sulfite reductase</fullName>
    </recommendedName>
</protein>
<dbReference type="InterPro" id="IPR045854">
    <property type="entry name" value="NO2/SO3_Rdtase_4Fe4S_sf"/>
</dbReference>
<evidence type="ECO:0000259" key="8">
    <source>
        <dbReference type="Pfam" id="PF01206"/>
    </source>
</evidence>
<dbReference type="GO" id="GO:0016491">
    <property type="term" value="F:oxidoreductase activity"/>
    <property type="evidence" value="ECO:0007669"/>
    <property type="project" value="UniProtKB-KW"/>
</dbReference>
<evidence type="ECO:0000256" key="1">
    <source>
        <dbReference type="ARBA" id="ARBA00022485"/>
    </source>
</evidence>
<dbReference type="InterPro" id="IPR006067">
    <property type="entry name" value="NO2/SO3_Rdtase_4Fe4S_dom"/>
</dbReference>
<dbReference type="GO" id="GO:0046872">
    <property type="term" value="F:metal ion binding"/>
    <property type="evidence" value="ECO:0007669"/>
    <property type="project" value="UniProtKB-KW"/>
</dbReference>
<dbReference type="InterPro" id="IPR005117">
    <property type="entry name" value="NiRdtase/SiRdtase_haem-b_fer"/>
</dbReference>
<evidence type="ECO:0000256" key="4">
    <source>
        <dbReference type="ARBA" id="ARBA00023002"/>
    </source>
</evidence>
<dbReference type="EMBL" id="METM01000002">
    <property type="protein sequence ID" value="OGB90990.1"/>
    <property type="molecule type" value="Genomic_DNA"/>
</dbReference>
<dbReference type="GO" id="GO:0051539">
    <property type="term" value="F:4 iron, 4 sulfur cluster binding"/>
    <property type="evidence" value="ECO:0007669"/>
    <property type="project" value="UniProtKB-KW"/>
</dbReference>
<dbReference type="CDD" id="cd00291">
    <property type="entry name" value="SirA_YedF_YeeD"/>
    <property type="match status" value="1"/>
</dbReference>
<dbReference type="Pfam" id="PF01077">
    <property type="entry name" value="NIR_SIR"/>
    <property type="match status" value="1"/>
</dbReference>
<organism evidence="10 11">
    <name type="scientific">candidate division WOR-1 bacterium RIFCSPHIGHO2_01_FULL_53_15</name>
    <dbReference type="NCBI Taxonomy" id="1802564"/>
    <lineage>
        <taxon>Bacteria</taxon>
        <taxon>Bacillati</taxon>
        <taxon>Saganbacteria</taxon>
    </lineage>
</organism>
<dbReference type="InterPro" id="IPR036868">
    <property type="entry name" value="TusA-like_sf"/>
</dbReference>
<dbReference type="Pfam" id="PF03460">
    <property type="entry name" value="NIR_SIR_ferr"/>
    <property type="match status" value="2"/>
</dbReference>
<dbReference type="PANTHER" id="PTHR32439:SF9">
    <property type="entry name" value="BLR3264 PROTEIN"/>
    <property type="match status" value="1"/>
</dbReference>
<feature type="domain" description="Nitrite/Sulfite reductase ferredoxin-like" evidence="9">
    <location>
        <begin position="42"/>
        <end position="107"/>
    </location>
</feature>
<dbReference type="SUPFAM" id="SSF56014">
    <property type="entry name" value="Nitrite and sulphite reductase 4Fe-4S domain-like"/>
    <property type="match status" value="2"/>
</dbReference>
<comment type="caution">
    <text evidence="10">The sequence shown here is derived from an EMBL/GenBank/DDBJ whole genome shotgun (WGS) entry which is preliminary data.</text>
</comment>
<dbReference type="InterPro" id="IPR006066">
    <property type="entry name" value="NO2/SO3_Rdtase_FeS/sirohaem_BS"/>
</dbReference>
<dbReference type="Gene3D" id="3.90.480.10">
    <property type="entry name" value="Sulfite Reductase Hemoprotein,Domain 2"/>
    <property type="match status" value="1"/>
</dbReference>
<feature type="domain" description="Nitrite/sulphite reductase 4Fe-4S" evidence="7">
    <location>
        <begin position="118"/>
        <end position="266"/>
    </location>
</feature>
<feature type="domain" description="Nitrite/Sulfite reductase ferredoxin-like" evidence="9">
    <location>
        <begin position="314"/>
        <end position="379"/>
    </location>
</feature>
<evidence type="ECO:0000259" key="9">
    <source>
        <dbReference type="Pfam" id="PF03460"/>
    </source>
</evidence>
<keyword evidence="2" id="KW-0349">Heme</keyword>
<evidence type="ECO:0000256" key="3">
    <source>
        <dbReference type="ARBA" id="ARBA00022723"/>
    </source>
</evidence>
<dbReference type="Proteomes" id="UP000178724">
    <property type="component" value="Unassembled WGS sequence"/>
</dbReference>
<dbReference type="InterPro" id="IPR036136">
    <property type="entry name" value="Nit/Sulf_reduc_fer-like_dom_sf"/>
</dbReference>
<sequence length="746" mass="82651">MFKLPKKVIEDGKKYRESFARFLAGELKEAFFRGIRVPWGNYAQRGGKLLMSRLRVPAGILTPAQIKAIGEAAQKFADGRLHITTRQDIQIHNVPKDKAVAILEYLAGYDISPRGGGGNTVRGVTACYLSGICPLEKGEVYKLNWGLTEYLLSLDDSLNLPRKFKISFSGCGDDCAAAGVNDLAFVAAGDGLKVLCGGGMGAKSAVGKVLHDKLEPSEVGYVARAAINVYNKHGNRKNRHHNRLRFLIEDIGWEKFVELYREELKRVKDEEYIVLRTDSLPELPKLSGNLQLNDFDELSRVVAVSDFVKYSVGEQKQPGYYYIKLRVPFGEINAEQLIRLAGLSGEIPSLIFRATPRQNLVLTNVPFDKVPLVYDKVKEILPDFLYAETIIDVVSCKAATTCNLGICNAIALAPLVVERLKAAKLDLERLKDIKININGCANACGQHPLGTLSFSGLAKKVYNRTLPFYKVWAGGKADSEDTKLAQEAGLVPARSVPDLVGEYFEKGTPLKELVNKYGHVPPYEEDRSYYIDSGRTEDFSMEGLGQGECGAGALDMIESDINSAKQSLAKANIKDALVYAARALLVVRGVDPKDEKEAIAAFAEKFIKGGICAPDFADLEAVFKDVISGSIAKDQAFDYAQKFYEEVKNIYGLMDSSFNFQVRFEAKDEGRRTKDEIYDLRGTPCPINYVKAKIRLEGMNVDDMLEVLLDDGEPIANVPKSLENDGQEVKIEKIENYFKVIVRKKV</sequence>
<dbReference type="AlphaFoldDB" id="A0A1F4Q554"/>
<dbReference type="GO" id="GO:0020037">
    <property type="term" value="F:heme binding"/>
    <property type="evidence" value="ECO:0007669"/>
    <property type="project" value="InterPro"/>
</dbReference>
<dbReference type="InterPro" id="IPR001455">
    <property type="entry name" value="TusA-like"/>
</dbReference>